<name>A0A515KZB2_9BILA</name>
<keyword evidence="1" id="KW-0812">Transmembrane</keyword>
<feature type="transmembrane region" description="Helical" evidence="1">
    <location>
        <begin position="46"/>
        <end position="67"/>
    </location>
</feature>
<proteinExistence type="predicted"/>
<reference evidence="2" key="1">
    <citation type="journal article" date="2019" name="Infect. Genet. Evol.">
        <title>Characterization of the complete mitochondrial genome of Centrorhynchus milvus (Acanthocephala: Polymorphida) and its phylogenetic implications.</title>
        <authorList>
            <person name="Muhammad N."/>
            <person name="Suleman"/>
            <person name="Ma J."/>
            <person name="Khan M.S."/>
            <person name="Wu S.S."/>
            <person name="Zhu X.Q."/>
            <person name="Li L."/>
        </authorList>
    </citation>
    <scope>NUCLEOTIDE SEQUENCE</scope>
    <source>
        <strain evidence="2">Pakistan</strain>
    </source>
</reference>
<geneLocation type="mitochondrion" evidence="2"/>
<accession>A0A515KZB2</accession>
<feature type="transmembrane region" description="Helical" evidence="1">
    <location>
        <begin position="7"/>
        <end position="40"/>
    </location>
</feature>
<evidence type="ECO:0000256" key="1">
    <source>
        <dbReference type="SAM" id="Phobius"/>
    </source>
</evidence>
<dbReference type="EMBL" id="MK922344">
    <property type="protein sequence ID" value="QDM37023.1"/>
    <property type="molecule type" value="Genomic_DNA"/>
</dbReference>
<keyword evidence="1" id="KW-1133">Transmembrane helix</keyword>
<dbReference type="AlphaFoldDB" id="A0A515KZB2"/>
<feature type="transmembrane region" description="Helical" evidence="1">
    <location>
        <begin position="79"/>
        <end position="96"/>
    </location>
</feature>
<keyword evidence="1" id="KW-0472">Membrane</keyword>
<organism evidence="2">
    <name type="scientific">Centrorhynchus milvus</name>
    <dbReference type="NCBI Taxonomy" id="2594319"/>
    <lineage>
        <taxon>Eukaryota</taxon>
        <taxon>Metazoa</taxon>
        <taxon>Spiralia</taxon>
        <taxon>Lophotrochozoa</taxon>
        <taxon>Acanthocephala</taxon>
        <taxon>Palaeacanthocephala</taxon>
        <taxon>Polymorphida</taxon>
        <taxon>Centrorhynchidae</taxon>
        <taxon>Centrorhynchus</taxon>
    </lineage>
</organism>
<protein>
    <submittedName>
        <fullName evidence="2">NADH dehydrogenase subunit 6</fullName>
    </submittedName>
</protein>
<sequence length="147" mass="15347">MVVGNLLLLVWILATGLLGGLVSGLWMATWMLVLIVLASLVLWGGGLLWLVVAFVYLGGVFVLMVYVSGTDASSSKEGSGEKLVLVGAMVFAGVVLSSPTMEITDMGLGMLEGGGYGMVLLTAPTILIVMVLVNWVLYGHSGTLRSV</sequence>
<keyword evidence="2" id="KW-0496">Mitochondrion</keyword>
<gene>
    <name evidence="2" type="primary">ND6</name>
</gene>
<feature type="transmembrane region" description="Helical" evidence="1">
    <location>
        <begin position="116"/>
        <end position="138"/>
    </location>
</feature>
<evidence type="ECO:0000313" key="2">
    <source>
        <dbReference type="EMBL" id="QDM37023.1"/>
    </source>
</evidence>